<dbReference type="PANTHER" id="PTHR10796">
    <property type="entry name" value="PATCHED-RELATED"/>
    <property type="match status" value="1"/>
</dbReference>
<feature type="transmembrane region" description="Helical" evidence="1">
    <location>
        <begin position="72"/>
        <end position="94"/>
    </location>
</feature>
<keyword evidence="1" id="KW-0472">Membrane</keyword>
<dbReference type="InterPro" id="IPR051697">
    <property type="entry name" value="Patched_domain-protein"/>
</dbReference>
<evidence type="ECO:0000313" key="3">
    <source>
        <dbReference type="Proteomes" id="UP000580250"/>
    </source>
</evidence>
<dbReference type="GO" id="GO:0030659">
    <property type="term" value="C:cytoplasmic vesicle membrane"/>
    <property type="evidence" value="ECO:0007669"/>
    <property type="project" value="TreeGrafter"/>
</dbReference>
<dbReference type="OrthoDB" id="6510177at2759"/>
<gene>
    <name evidence="2" type="ORF">MENT_LOCUS33260</name>
</gene>
<dbReference type="PANTHER" id="PTHR10796:SF91">
    <property type="entry name" value="SSD DOMAIN-CONTAINING PROTEIN"/>
    <property type="match status" value="1"/>
</dbReference>
<sequence>MEEINKKRKNERRVVECFDTSHNSCPSKQQTKNNLSINSSHLHQRRPQLLPTFDGILQQLFSLYTRHLLVDFYPLFILFPILLTIFLGFGFIWIEQLTILDAKLLYTPKSAFSWKEEEIFSKLWPIRPNEFVPERTFQWERFVYLIINGREKQGGILPNILEEDYLEQIEFLENDLPSRVVIKLLNGWKDEILINRQKINGISMEGFGKDGLLRFEDLCLNWNGICSRQTGIIQLLKKRHELQSQGIDVTFPRANTRGNPIYLAFNIGGVSTFAPINDTIKSVKGMRLWYFLRSDTPQFDKMSKAWEDAAEQFVKKEWSDNELIEAFKYFYCLIEAFKGQCKTFT</sequence>
<keyword evidence="1" id="KW-0812">Transmembrane</keyword>
<dbReference type="Proteomes" id="UP000580250">
    <property type="component" value="Unassembled WGS sequence"/>
</dbReference>
<name>A0A6V7W1X5_MELEN</name>
<organism evidence="2 3">
    <name type="scientific">Meloidogyne enterolobii</name>
    <name type="common">Root-knot nematode worm</name>
    <name type="synonym">Meloidogyne mayaguensis</name>
    <dbReference type="NCBI Taxonomy" id="390850"/>
    <lineage>
        <taxon>Eukaryota</taxon>
        <taxon>Metazoa</taxon>
        <taxon>Ecdysozoa</taxon>
        <taxon>Nematoda</taxon>
        <taxon>Chromadorea</taxon>
        <taxon>Rhabditida</taxon>
        <taxon>Tylenchina</taxon>
        <taxon>Tylenchomorpha</taxon>
        <taxon>Tylenchoidea</taxon>
        <taxon>Meloidogynidae</taxon>
        <taxon>Meloidogyninae</taxon>
        <taxon>Meloidogyne</taxon>
    </lineage>
</organism>
<dbReference type="GO" id="GO:0018996">
    <property type="term" value="P:molting cycle, collagen and cuticulin-based cuticle"/>
    <property type="evidence" value="ECO:0007669"/>
    <property type="project" value="TreeGrafter"/>
</dbReference>
<dbReference type="GO" id="GO:0006897">
    <property type="term" value="P:endocytosis"/>
    <property type="evidence" value="ECO:0007669"/>
    <property type="project" value="TreeGrafter"/>
</dbReference>
<protein>
    <submittedName>
        <fullName evidence="2">Uncharacterized protein</fullName>
    </submittedName>
</protein>
<reference evidence="2 3" key="1">
    <citation type="submission" date="2020-08" db="EMBL/GenBank/DDBJ databases">
        <authorList>
            <person name="Koutsovoulos G."/>
            <person name="Danchin GJ E."/>
        </authorList>
    </citation>
    <scope>NUCLEOTIDE SEQUENCE [LARGE SCALE GENOMIC DNA]</scope>
</reference>
<evidence type="ECO:0000313" key="2">
    <source>
        <dbReference type="EMBL" id="CAD2181133.1"/>
    </source>
</evidence>
<dbReference type="AlphaFoldDB" id="A0A6V7W1X5"/>
<dbReference type="GO" id="GO:0005886">
    <property type="term" value="C:plasma membrane"/>
    <property type="evidence" value="ECO:0007669"/>
    <property type="project" value="TreeGrafter"/>
</dbReference>
<evidence type="ECO:0000256" key="1">
    <source>
        <dbReference type="SAM" id="Phobius"/>
    </source>
</evidence>
<comment type="caution">
    <text evidence="2">The sequence shown here is derived from an EMBL/GenBank/DDBJ whole genome shotgun (WGS) entry which is preliminary data.</text>
</comment>
<accession>A0A6V7W1X5</accession>
<keyword evidence="1" id="KW-1133">Transmembrane helix</keyword>
<proteinExistence type="predicted"/>
<dbReference type="EMBL" id="CAJEWN010000392">
    <property type="protein sequence ID" value="CAD2181133.1"/>
    <property type="molecule type" value="Genomic_DNA"/>
</dbReference>